<keyword evidence="2" id="KW-1185">Reference proteome</keyword>
<reference evidence="1 2" key="1">
    <citation type="journal article" date="2014" name="FEMS Microbiol. Ecol.">
        <title>Sphaerotilus natans encrusted with nanoball-shaped Fe(III) oxide minerals formed by nitrate-reducing mixotrophic Fe(II) oxidation.</title>
        <authorList>
            <person name="Park S."/>
            <person name="Kim D.H."/>
            <person name="Lee J.H."/>
            <person name="Hur H.G."/>
        </authorList>
    </citation>
    <scope>NUCLEOTIDE SEQUENCE [LARGE SCALE GENOMIC DNA]</scope>
    <source>
        <strain evidence="1 2">DSM 6575</strain>
    </source>
</reference>
<proteinExistence type="predicted"/>
<name>A0A059KJ42_9BURK</name>
<evidence type="ECO:0000313" key="1">
    <source>
        <dbReference type="EMBL" id="KDB51461.1"/>
    </source>
</evidence>
<protein>
    <submittedName>
        <fullName evidence="1">Uncharacterized protein</fullName>
    </submittedName>
</protein>
<gene>
    <name evidence="1" type="ORF">X805_29810</name>
</gene>
<dbReference type="Proteomes" id="UP000026714">
    <property type="component" value="Unassembled WGS sequence"/>
</dbReference>
<dbReference type="AlphaFoldDB" id="A0A059KJ42"/>
<comment type="caution">
    <text evidence="1">The sequence shown here is derived from an EMBL/GenBank/DDBJ whole genome shotgun (WGS) entry which is preliminary data.</text>
</comment>
<dbReference type="EMBL" id="AZRA01000079">
    <property type="protein sequence ID" value="KDB51461.1"/>
    <property type="molecule type" value="Genomic_DNA"/>
</dbReference>
<organism evidence="1 2">
    <name type="scientific">Sphaerotilus natans subsp. natans DSM 6575</name>
    <dbReference type="NCBI Taxonomy" id="1286631"/>
    <lineage>
        <taxon>Bacteria</taxon>
        <taxon>Pseudomonadati</taxon>
        <taxon>Pseudomonadota</taxon>
        <taxon>Betaproteobacteria</taxon>
        <taxon>Burkholderiales</taxon>
        <taxon>Sphaerotilaceae</taxon>
        <taxon>Sphaerotilus</taxon>
    </lineage>
</organism>
<accession>A0A059KJ42</accession>
<evidence type="ECO:0000313" key="2">
    <source>
        <dbReference type="Proteomes" id="UP000026714"/>
    </source>
</evidence>
<sequence>MHSSEAKIKKFLSGGVFHVQKREAPGLVPAPRDEVEAGILYMAE</sequence>